<comment type="caution">
    <text evidence="1">The sequence shown here is derived from an EMBL/GenBank/DDBJ whole genome shotgun (WGS) entry which is preliminary data.</text>
</comment>
<gene>
    <name evidence="1" type="ORF">IAD36_04445</name>
</gene>
<reference evidence="1" key="2">
    <citation type="journal article" date="2021" name="PeerJ">
        <title>Extensive microbial diversity within the chicken gut microbiome revealed by metagenomics and culture.</title>
        <authorList>
            <person name="Gilroy R."/>
            <person name="Ravi A."/>
            <person name="Getino M."/>
            <person name="Pursley I."/>
            <person name="Horton D.L."/>
            <person name="Alikhan N.F."/>
            <person name="Baker D."/>
            <person name="Gharbi K."/>
            <person name="Hall N."/>
            <person name="Watson M."/>
            <person name="Adriaenssens E.M."/>
            <person name="Foster-Nyarko E."/>
            <person name="Jarju S."/>
            <person name="Secka A."/>
            <person name="Antonio M."/>
            <person name="Oren A."/>
            <person name="Chaudhuri R.R."/>
            <person name="La Ragione R."/>
            <person name="Hildebrand F."/>
            <person name="Pallen M.J."/>
        </authorList>
    </citation>
    <scope>NUCLEOTIDE SEQUENCE</scope>
    <source>
        <strain evidence="1">ChiGjej3B3-7149</strain>
    </source>
</reference>
<dbReference type="AlphaFoldDB" id="A0A9D1DL62"/>
<evidence type="ECO:0008006" key="3">
    <source>
        <dbReference type="Google" id="ProtNLM"/>
    </source>
</evidence>
<proteinExistence type="predicted"/>
<reference evidence="1" key="1">
    <citation type="submission" date="2020-10" db="EMBL/GenBank/DDBJ databases">
        <authorList>
            <person name="Gilroy R."/>
        </authorList>
    </citation>
    <scope>NUCLEOTIDE SEQUENCE</scope>
    <source>
        <strain evidence="1">ChiGjej3B3-7149</strain>
    </source>
</reference>
<sequence>MPMSDRAAQFSPFAALTGYDDAIDETARLTDERIELTEEQRAALDYKQQYLAALDSPTVTVTYFVPDERKSGGAYVTHTGTLKRVDEVERVLVFADGVSVEMDEVIAIESDSQ</sequence>
<protein>
    <recommendedName>
        <fullName evidence="3">YolD-like protein</fullName>
    </recommendedName>
</protein>
<accession>A0A9D1DL62</accession>
<dbReference type="EMBL" id="DVHH01000112">
    <property type="protein sequence ID" value="HIR54836.1"/>
    <property type="molecule type" value="Genomic_DNA"/>
</dbReference>
<evidence type="ECO:0000313" key="2">
    <source>
        <dbReference type="Proteomes" id="UP000824238"/>
    </source>
</evidence>
<dbReference type="Proteomes" id="UP000824238">
    <property type="component" value="Unassembled WGS sequence"/>
</dbReference>
<evidence type="ECO:0000313" key="1">
    <source>
        <dbReference type="EMBL" id="HIR54836.1"/>
    </source>
</evidence>
<organism evidence="1 2">
    <name type="scientific">Candidatus Scatomorpha intestinigallinarum</name>
    <dbReference type="NCBI Taxonomy" id="2840923"/>
    <lineage>
        <taxon>Bacteria</taxon>
        <taxon>Bacillati</taxon>
        <taxon>Bacillota</taxon>
        <taxon>Clostridia</taxon>
        <taxon>Eubacteriales</taxon>
        <taxon>Candidatus Scatomorpha</taxon>
    </lineage>
</organism>
<name>A0A9D1DL62_9FIRM</name>